<dbReference type="InterPro" id="IPR045079">
    <property type="entry name" value="Oxoprolinase-like"/>
</dbReference>
<dbReference type="SUPFAM" id="SSF53067">
    <property type="entry name" value="Actin-like ATPase domain"/>
    <property type="match status" value="1"/>
</dbReference>
<evidence type="ECO:0000313" key="5">
    <source>
        <dbReference type="Proteomes" id="UP000235777"/>
    </source>
</evidence>
<accession>A0A2N7WPF1</accession>
<protein>
    <submittedName>
        <fullName evidence="4">Methylhydantoinase</fullName>
    </submittedName>
</protein>
<keyword evidence="5" id="KW-1185">Reference proteome</keyword>
<dbReference type="Proteomes" id="UP000235777">
    <property type="component" value="Unassembled WGS sequence"/>
</dbReference>
<feature type="domain" description="Acetophenone carboxylase-like C-terminal" evidence="3">
    <location>
        <begin position="513"/>
        <end position="687"/>
    </location>
</feature>
<feature type="domain" description="Hydantoinase/oxoprolinase N-terminal" evidence="2">
    <location>
        <begin position="12"/>
        <end position="193"/>
    </location>
</feature>
<evidence type="ECO:0000259" key="3">
    <source>
        <dbReference type="Pfam" id="PF19278"/>
    </source>
</evidence>
<organism evidence="4 5">
    <name type="scientific">Trinickia symbiotica</name>
    <dbReference type="NCBI Taxonomy" id="863227"/>
    <lineage>
        <taxon>Bacteria</taxon>
        <taxon>Pseudomonadati</taxon>
        <taxon>Pseudomonadota</taxon>
        <taxon>Betaproteobacteria</taxon>
        <taxon>Burkholderiales</taxon>
        <taxon>Burkholderiaceae</taxon>
        <taxon>Trinickia</taxon>
    </lineage>
</organism>
<evidence type="ECO:0000259" key="2">
    <source>
        <dbReference type="Pfam" id="PF05378"/>
    </source>
</evidence>
<evidence type="ECO:0000259" key="1">
    <source>
        <dbReference type="Pfam" id="PF01968"/>
    </source>
</evidence>
<comment type="caution">
    <text evidence="4">The sequence shown here is derived from an EMBL/GenBank/DDBJ whole genome shotgun (WGS) entry which is preliminary data.</text>
</comment>
<dbReference type="GO" id="GO:0005829">
    <property type="term" value="C:cytosol"/>
    <property type="evidence" value="ECO:0007669"/>
    <property type="project" value="TreeGrafter"/>
</dbReference>
<dbReference type="Pfam" id="PF01968">
    <property type="entry name" value="Hydantoinase_A"/>
    <property type="match status" value="1"/>
</dbReference>
<dbReference type="InterPro" id="IPR043129">
    <property type="entry name" value="ATPase_NBD"/>
</dbReference>
<dbReference type="RefSeq" id="WP_102607381.1">
    <property type="nucleotide sequence ID" value="NZ_PNYC01000027.1"/>
</dbReference>
<dbReference type="InterPro" id="IPR049517">
    <property type="entry name" value="ACX-like_C"/>
</dbReference>
<proteinExistence type="predicted"/>
<sequence length="696" mass="75414">MLSSNDDRLRLRVGVDSGGTFTDICMFDEGQADIFVWKVSSTPQDPSLGIANAVEQGLREVCRRSGRDAEVHYFGHGTTVATNALIVGRGAETGLITTSGFRDVLELRRQKRDALYDLQTEKPKPIVSRDRRLEVPERTLFDGKILTELDEDAVRAAARRLGEEGIRSIAVCFLFSYVNPEHELRARRIIEEEIPGAYVTVSHEVAREFREYERFSTTVVNAYLGPIIKHYLQRLKPRLGEIGVRSPVHLTQSNGGIISSESAQRFPARTVLSGPAAGVMGTLAIAEAAGFPNLITFDMGGTSTDVSLIKHGAPIMSNQAVVHGHPLKLPMLDIHTVGAGGGSIAYVDAGGLLKVGPRSAAADPGPICFERGNDDEPTVTDANVVLQVLNPVALLDGRLPVNQAKAKEAIGELGERLGLGVMETAQGIISVVIANMAKAIRVVSVERGHDPRDYVMFGFGGAGPIHASRLARALDMPKIVIPKYPGIMCALGLLLTDLRTSTSLTRLLPLDTASGASLAQGFEQLERHISQWFEEEKIESEHRVVTRTVDMRYGGQGYELPVPCPGGKFDAHAIEKLRKAFEDAHELAYGYVADGEPVQITTLRVNAVGRVKKAEFRPQPNAATRAADAMVGTRRVWIPEAGGFTDCPLYDRETLGPGHALDGPAIINQMDSTTLVLPGQTACVDSFLNLIIEERS</sequence>
<dbReference type="InterPro" id="IPR002821">
    <property type="entry name" value="Hydantoinase_A"/>
</dbReference>
<name>A0A2N7WPF1_9BURK</name>
<dbReference type="AlphaFoldDB" id="A0A2N7WPF1"/>
<dbReference type="Pfam" id="PF19278">
    <property type="entry name" value="Hydant_A_C"/>
    <property type="match status" value="1"/>
</dbReference>
<gene>
    <name evidence="4" type="ORF">C0Z20_28790</name>
</gene>
<reference evidence="4 5" key="1">
    <citation type="submission" date="2018-01" db="EMBL/GenBank/DDBJ databases">
        <title>Whole genome analyses suggest that Burkholderia sensu lato contains two further novel genera in the rhizoxinica-symbiotica group Mycetohabitans gen. nov., and Trinickia gen. nov.: implications for the evolution of diazotrophy and nodulation in the Burkholderiaceae.</title>
        <authorList>
            <person name="Estrada-de los Santos P."/>
            <person name="Palmer M."/>
            <person name="Chavez-Ramirez B."/>
            <person name="Beukes C."/>
            <person name="Steenkamp E.T."/>
            <person name="Hirsch A.M."/>
            <person name="Manyaka P."/>
            <person name="Maluk M."/>
            <person name="Lafos M."/>
            <person name="Crook M."/>
            <person name="Gross E."/>
            <person name="Simon M.F."/>
            <person name="Bueno dos Reis Junior F."/>
            <person name="Poole P.S."/>
            <person name="Venter S.N."/>
            <person name="James E.K."/>
        </authorList>
    </citation>
    <scope>NUCLEOTIDE SEQUENCE [LARGE SCALE GENOMIC DNA]</scope>
    <source>
        <strain evidence="4 5">JPY 581</strain>
    </source>
</reference>
<dbReference type="EMBL" id="PNYC01000027">
    <property type="protein sequence ID" value="PMS31215.1"/>
    <property type="molecule type" value="Genomic_DNA"/>
</dbReference>
<dbReference type="PANTHER" id="PTHR11365:SF23">
    <property type="entry name" value="HYPOTHETICAL 5-OXOPROLINASE (EUROFUNG)-RELATED"/>
    <property type="match status" value="1"/>
</dbReference>
<dbReference type="PANTHER" id="PTHR11365">
    <property type="entry name" value="5-OXOPROLINASE RELATED"/>
    <property type="match status" value="1"/>
</dbReference>
<dbReference type="InterPro" id="IPR008040">
    <property type="entry name" value="Hydant_A_N"/>
</dbReference>
<dbReference type="Pfam" id="PF05378">
    <property type="entry name" value="Hydant_A_N"/>
    <property type="match status" value="1"/>
</dbReference>
<feature type="domain" description="Hydantoinase A/oxoprolinase" evidence="1">
    <location>
        <begin position="214"/>
        <end position="500"/>
    </location>
</feature>
<evidence type="ECO:0000313" key="4">
    <source>
        <dbReference type="EMBL" id="PMS31215.1"/>
    </source>
</evidence>
<dbReference type="GO" id="GO:0006749">
    <property type="term" value="P:glutathione metabolic process"/>
    <property type="evidence" value="ECO:0007669"/>
    <property type="project" value="TreeGrafter"/>
</dbReference>
<dbReference type="GO" id="GO:0017168">
    <property type="term" value="F:5-oxoprolinase (ATP-hydrolyzing) activity"/>
    <property type="evidence" value="ECO:0007669"/>
    <property type="project" value="TreeGrafter"/>
</dbReference>